<sequence length="85" mass="9418">MACDGIVEDSPAHARTREVVPVHLMVIAAHASTDVDGRLAGGAHMDRTDRNDFDGRRRTVFLFLCGRTTDDRECVCYSPTTPLDR</sequence>
<dbReference type="Proteomes" id="UP000292957">
    <property type="component" value="Unassembled WGS sequence"/>
</dbReference>
<proteinExistence type="predicted"/>
<reference evidence="1" key="1">
    <citation type="submission" date="2019-01" db="EMBL/GenBank/DDBJ databases">
        <title>Draft genome sequences of three monokaryotic isolates of the white-rot basidiomycete fungus Dichomitus squalens.</title>
        <authorList>
            <consortium name="DOE Joint Genome Institute"/>
            <person name="Lopez S.C."/>
            <person name="Andreopoulos B."/>
            <person name="Pangilinan J."/>
            <person name="Lipzen A."/>
            <person name="Riley R."/>
            <person name="Ahrendt S."/>
            <person name="Ng V."/>
            <person name="Barry K."/>
            <person name="Daum C."/>
            <person name="Grigoriev I.V."/>
            <person name="Hilden K.S."/>
            <person name="Makela M.R."/>
            <person name="de Vries R.P."/>
        </authorList>
    </citation>
    <scope>NUCLEOTIDE SEQUENCE [LARGE SCALE GENOMIC DNA]</scope>
    <source>
        <strain evidence="1">OM18370.1</strain>
    </source>
</reference>
<gene>
    <name evidence="1" type="ORF">BD311DRAFT_777091</name>
</gene>
<evidence type="ECO:0000313" key="1">
    <source>
        <dbReference type="EMBL" id="TBU30118.1"/>
    </source>
</evidence>
<accession>A0A4Q9MSM8</accession>
<dbReference type="EMBL" id="ML143408">
    <property type="protein sequence ID" value="TBU30118.1"/>
    <property type="molecule type" value="Genomic_DNA"/>
</dbReference>
<protein>
    <submittedName>
        <fullName evidence="1">Uncharacterized protein</fullName>
    </submittedName>
</protein>
<name>A0A4Q9MSM8_9APHY</name>
<dbReference type="AlphaFoldDB" id="A0A4Q9MSM8"/>
<organism evidence="1">
    <name type="scientific">Dichomitus squalens</name>
    <dbReference type="NCBI Taxonomy" id="114155"/>
    <lineage>
        <taxon>Eukaryota</taxon>
        <taxon>Fungi</taxon>
        <taxon>Dikarya</taxon>
        <taxon>Basidiomycota</taxon>
        <taxon>Agaricomycotina</taxon>
        <taxon>Agaricomycetes</taxon>
        <taxon>Polyporales</taxon>
        <taxon>Polyporaceae</taxon>
        <taxon>Dichomitus</taxon>
    </lineage>
</organism>